<gene>
    <name evidence="1" type="ORF">AQS8620_00313</name>
</gene>
<evidence type="ECO:0000313" key="2">
    <source>
        <dbReference type="Proteomes" id="UP000193862"/>
    </source>
</evidence>
<dbReference type="PANTHER" id="PTHR36573">
    <property type="entry name" value="INTERMEMBRANE PHOSPHOLIPID TRANSPORT SYSTEM BINDING PROTEIN MLAC"/>
    <property type="match status" value="1"/>
</dbReference>
<dbReference type="Pfam" id="PF05494">
    <property type="entry name" value="MlaC"/>
    <property type="match status" value="1"/>
</dbReference>
<dbReference type="EMBL" id="FWFS01000001">
    <property type="protein sequence ID" value="SLN16227.1"/>
    <property type="molecule type" value="Genomic_DNA"/>
</dbReference>
<dbReference type="InterPro" id="IPR042245">
    <property type="entry name" value="Tgt2/MlaC_sf"/>
</dbReference>
<dbReference type="PANTHER" id="PTHR36573:SF1">
    <property type="entry name" value="INTERMEMBRANE PHOSPHOLIPID TRANSPORT SYSTEM BINDING PROTEIN MLAC"/>
    <property type="match status" value="1"/>
</dbReference>
<dbReference type="InterPro" id="IPR006311">
    <property type="entry name" value="TAT_signal"/>
</dbReference>
<dbReference type="PROSITE" id="PS51318">
    <property type="entry name" value="TAT"/>
    <property type="match status" value="1"/>
</dbReference>
<dbReference type="AlphaFoldDB" id="A0A1Y5RFF3"/>
<dbReference type="Gene3D" id="3.10.450.710">
    <property type="entry name" value="Tgt2/MlaC"/>
    <property type="match status" value="1"/>
</dbReference>
<organism evidence="1 2">
    <name type="scientific">Aquimixticola soesokkakensis</name>
    <dbReference type="NCBI Taxonomy" id="1519096"/>
    <lineage>
        <taxon>Bacteria</taxon>
        <taxon>Pseudomonadati</taxon>
        <taxon>Pseudomonadota</taxon>
        <taxon>Alphaproteobacteria</taxon>
        <taxon>Rhodobacterales</taxon>
        <taxon>Paracoccaceae</taxon>
        <taxon>Aquimixticola</taxon>
    </lineage>
</organism>
<sequence>MSKIDRRRLLAGLAGGMTAVALPWRAAAFSTDQASVVIGKVVSEINAIIATAPSEAQMYRKFEAVLVRYADVPTIARGVLGVTARSLPAKDLAAFTQALQVYISRKYGSHFREFVGGAIEVVETRAIKSIYEVRCQALLKGQSPFEIAFIVADASGRFVDLMVEGISLLKSERAEIGSMLDSAGGQIAPVIARLEAYQPNA</sequence>
<dbReference type="Proteomes" id="UP000193862">
    <property type="component" value="Unassembled WGS sequence"/>
</dbReference>
<proteinExistence type="predicted"/>
<reference evidence="1 2" key="1">
    <citation type="submission" date="2017-03" db="EMBL/GenBank/DDBJ databases">
        <authorList>
            <person name="Afonso C.L."/>
            <person name="Miller P.J."/>
            <person name="Scott M.A."/>
            <person name="Spackman E."/>
            <person name="Goraichik I."/>
            <person name="Dimitrov K.M."/>
            <person name="Suarez D.L."/>
            <person name="Swayne D.E."/>
        </authorList>
    </citation>
    <scope>NUCLEOTIDE SEQUENCE [LARGE SCALE GENOMIC DNA]</scope>
    <source>
        <strain evidence="1 2">CECT 8620</strain>
    </source>
</reference>
<dbReference type="RefSeq" id="WP_234990344.1">
    <property type="nucleotide sequence ID" value="NZ_FWFS01000001.1"/>
</dbReference>
<protein>
    <submittedName>
        <fullName evidence="1">Toluene tolerance, Ttg2</fullName>
    </submittedName>
</protein>
<accession>A0A1Y5RFF3</accession>
<name>A0A1Y5RFF3_9RHOB</name>
<evidence type="ECO:0000313" key="1">
    <source>
        <dbReference type="EMBL" id="SLN16227.1"/>
    </source>
</evidence>
<dbReference type="InterPro" id="IPR008869">
    <property type="entry name" value="MlaC/ttg2D"/>
</dbReference>
<keyword evidence="2" id="KW-1185">Reference proteome</keyword>